<dbReference type="SUPFAM" id="SSF101874">
    <property type="entry name" value="YceI-like"/>
    <property type="match status" value="1"/>
</dbReference>
<evidence type="ECO:0000259" key="1">
    <source>
        <dbReference type="Pfam" id="PF04264"/>
    </source>
</evidence>
<dbReference type="Proteomes" id="UP000321580">
    <property type="component" value="Unassembled WGS sequence"/>
</dbReference>
<proteinExistence type="predicted"/>
<dbReference type="AlphaFoldDB" id="A0A5C6RJJ9"/>
<dbReference type="InterPro" id="IPR036761">
    <property type="entry name" value="TTHA0802/YceI-like_sf"/>
</dbReference>
<comment type="caution">
    <text evidence="2">The sequence shown here is derived from an EMBL/GenBank/DDBJ whole genome shotgun (WGS) entry which is preliminary data.</text>
</comment>
<dbReference type="OrthoDB" id="116832at2"/>
<evidence type="ECO:0000313" key="3">
    <source>
        <dbReference type="Proteomes" id="UP000321580"/>
    </source>
</evidence>
<name>A0A5C6RJJ9_9BACT</name>
<sequence length="173" mass="19237">MISLSAPAALLSQRYLLNEGEAYFRSDAPLELIEARSKALRGVIDPEARAFAFSVPMSSFEGFNSPLQREHFNENYLESDVYPVATFSGRIIEEVDFSVPGDYVVRAKGKLNIHGIEQERIIKSELKVDGSGVHLKSDFTVLLEEHGISIPKIVYQKIAEEIAVRVEGTLAPQ</sequence>
<dbReference type="InterPro" id="IPR007372">
    <property type="entry name" value="Lipid/polyisoprenoid-bd_YceI"/>
</dbReference>
<organism evidence="2 3">
    <name type="scientific">Phaeodactylibacter luteus</name>
    <dbReference type="NCBI Taxonomy" id="1564516"/>
    <lineage>
        <taxon>Bacteria</taxon>
        <taxon>Pseudomonadati</taxon>
        <taxon>Bacteroidota</taxon>
        <taxon>Saprospiria</taxon>
        <taxon>Saprospirales</taxon>
        <taxon>Haliscomenobacteraceae</taxon>
        <taxon>Phaeodactylibacter</taxon>
    </lineage>
</organism>
<dbReference type="Pfam" id="PF04264">
    <property type="entry name" value="YceI"/>
    <property type="match status" value="1"/>
</dbReference>
<dbReference type="EMBL" id="VOOR01000031">
    <property type="protein sequence ID" value="TXB62387.1"/>
    <property type="molecule type" value="Genomic_DNA"/>
</dbReference>
<reference evidence="2 3" key="1">
    <citation type="submission" date="2019-08" db="EMBL/GenBank/DDBJ databases">
        <title>Genome of Phaeodactylibacter luteus.</title>
        <authorList>
            <person name="Bowman J.P."/>
        </authorList>
    </citation>
    <scope>NUCLEOTIDE SEQUENCE [LARGE SCALE GENOMIC DNA]</scope>
    <source>
        <strain evidence="2 3">KCTC 42180</strain>
    </source>
</reference>
<protein>
    <submittedName>
        <fullName evidence="2">YceI family protein</fullName>
    </submittedName>
</protein>
<evidence type="ECO:0000313" key="2">
    <source>
        <dbReference type="EMBL" id="TXB62387.1"/>
    </source>
</evidence>
<dbReference type="Gene3D" id="2.40.128.110">
    <property type="entry name" value="Lipid/polyisoprenoid-binding, YceI-like"/>
    <property type="match status" value="1"/>
</dbReference>
<feature type="domain" description="Lipid/polyisoprenoid-binding YceI-like" evidence="1">
    <location>
        <begin position="45"/>
        <end position="168"/>
    </location>
</feature>
<accession>A0A5C6RJJ9</accession>
<keyword evidence="3" id="KW-1185">Reference proteome</keyword>
<gene>
    <name evidence="2" type="ORF">FRY97_14335</name>
</gene>